<evidence type="ECO:0000313" key="3">
    <source>
        <dbReference type="Proteomes" id="UP000001593"/>
    </source>
</evidence>
<name>A7RPZ2_NEMVE</name>
<dbReference type="Gene3D" id="1.20.1280.50">
    <property type="match status" value="1"/>
</dbReference>
<reference evidence="2 3" key="1">
    <citation type="journal article" date="2007" name="Science">
        <title>Sea anemone genome reveals ancestral eumetazoan gene repertoire and genomic organization.</title>
        <authorList>
            <person name="Putnam N.H."/>
            <person name="Srivastava M."/>
            <person name="Hellsten U."/>
            <person name="Dirks B."/>
            <person name="Chapman J."/>
            <person name="Salamov A."/>
            <person name="Terry A."/>
            <person name="Shapiro H."/>
            <person name="Lindquist E."/>
            <person name="Kapitonov V.V."/>
            <person name="Jurka J."/>
            <person name="Genikhovich G."/>
            <person name="Grigoriev I.V."/>
            <person name="Lucas S.M."/>
            <person name="Steele R.E."/>
            <person name="Finnerty J.R."/>
            <person name="Technau U."/>
            <person name="Martindale M.Q."/>
            <person name="Rokhsar D.S."/>
        </authorList>
    </citation>
    <scope>NUCLEOTIDE SEQUENCE [LARGE SCALE GENOMIC DNA]</scope>
    <source>
        <strain evidence="3">CH2 X CH6</strain>
    </source>
</reference>
<dbReference type="SUPFAM" id="SSF81383">
    <property type="entry name" value="F-box domain"/>
    <property type="match status" value="1"/>
</dbReference>
<dbReference type="EMBL" id="DS469527">
    <property type="protein sequence ID" value="EDO46403.1"/>
    <property type="molecule type" value="Genomic_DNA"/>
</dbReference>
<sequence length="195" mass="23007">MEILGTDVLLHIFSHLDAQSLCSCSQQCRKRNIRPHLGRAETWKERFFQLHFKCLYRRSSQREFLKPSYDELEKSLKRLERERYVILYVKAKNGIREFVKMAGFEYRLGNAYYEHTKSETISQKKRIILQDKASGSIYESPAAREMVGLGKGMQDWNIQPGQLDIRTRENYTVFVQSTSVNRVLQSRTKVVYKLT</sequence>
<dbReference type="HOGENOM" id="CLU_1397867_0_0_1"/>
<proteinExistence type="predicted"/>
<evidence type="ECO:0000259" key="1">
    <source>
        <dbReference type="Pfam" id="PF12937"/>
    </source>
</evidence>
<dbReference type="AlphaFoldDB" id="A7RPZ2"/>
<dbReference type="InterPro" id="IPR001810">
    <property type="entry name" value="F-box_dom"/>
</dbReference>
<accession>A7RPZ2</accession>
<dbReference type="PhylomeDB" id="A7RPZ2"/>
<protein>
    <recommendedName>
        <fullName evidence="1">F-box domain-containing protein</fullName>
    </recommendedName>
</protein>
<evidence type="ECO:0000313" key="2">
    <source>
        <dbReference type="EMBL" id="EDO46403.1"/>
    </source>
</evidence>
<dbReference type="eggNOG" id="ENOG502SRB6">
    <property type="taxonomic scope" value="Eukaryota"/>
</dbReference>
<dbReference type="Proteomes" id="UP000001593">
    <property type="component" value="Unassembled WGS sequence"/>
</dbReference>
<keyword evidence="3" id="KW-1185">Reference proteome</keyword>
<organism evidence="2 3">
    <name type="scientific">Nematostella vectensis</name>
    <name type="common">Starlet sea anemone</name>
    <dbReference type="NCBI Taxonomy" id="45351"/>
    <lineage>
        <taxon>Eukaryota</taxon>
        <taxon>Metazoa</taxon>
        <taxon>Cnidaria</taxon>
        <taxon>Anthozoa</taxon>
        <taxon>Hexacorallia</taxon>
        <taxon>Actiniaria</taxon>
        <taxon>Edwardsiidae</taxon>
        <taxon>Nematostella</taxon>
    </lineage>
</organism>
<dbReference type="GO" id="GO:0019005">
    <property type="term" value="C:SCF ubiquitin ligase complex"/>
    <property type="evidence" value="ECO:0000318"/>
    <property type="project" value="GO_Central"/>
</dbReference>
<dbReference type="InterPro" id="IPR036047">
    <property type="entry name" value="F-box-like_dom_sf"/>
</dbReference>
<dbReference type="Pfam" id="PF12937">
    <property type="entry name" value="F-box-like"/>
    <property type="match status" value="1"/>
</dbReference>
<dbReference type="GO" id="GO:0005737">
    <property type="term" value="C:cytoplasm"/>
    <property type="evidence" value="ECO:0000318"/>
    <property type="project" value="GO_Central"/>
</dbReference>
<dbReference type="InParanoid" id="A7RPZ2"/>
<dbReference type="OMA" id="IRTRENY"/>
<dbReference type="GO" id="GO:0031146">
    <property type="term" value="P:SCF-dependent proteasomal ubiquitin-dependent protein catabolic process"/>
    <property type="evidence" value="ECO:0000318"/>
    <property type="project" value="GO_Central"/>
</dbReference>
<gene>
    <name evidence="2" type="ORF">NEMVEDRAFT_v1g200364</name>
</gene>
<feature type="domain" description="F-box" evidence="1">
    <location>
        <begin position="6"/>
        <end position="30"/>
    </location>
</feature>